<sequence length="115" mass="12685">MRSHCAKLGAFPGTAPAPRSSEAKLRVRLLAAKQAQSSTNPASVGNSPCGAFKGAWFFPHFRDARFCGCRQEEPTHSPTQEPQRKPTEKIFTPSLALMCSPRSQKSAARQRKRQM</sequence>
<dbReference type="EMBL" id="JBBPFD010000224">
    <property type="protein sequence ID" value="KAK7879643.1"/>
    <property type="molecule type" value="Genomic_DNA"/>
</dbReference>
<feature type="region of interest" description="Disordered" evidence="1">
    <location>
        <begin position="71"/>
        <end position="93"/>
    </location>
</feature>
<evidence type="ECO:0000256" key="1">
    <source>
        <dbReference type="SAM" id="MobiDB-lite"/>
    </source>
</evidence>
<name>A0AAW0MSM6_9GOBI</name>
<feature type="region of interest" description="Disordered" evidence="1">
    <location>
        <begin position="1"/>
        <end position="21"/>
    </location>
</feature>
<reference evidence="3" key="1">
    <citation type="submission" date="2024-04" db="EMBL/GenBank/DDBJ databases">
        <title>Salinicola lusitanus LLJ914,a marine bacterium isolated from the Okinawa Trough.</title>
        <authorList>
            <person name="Li J."/>
        </authorList>
    </citation>
    <scope>NUCLEOTIDE SEQUENCE [LARGE SCALE GENOMIC DNA]</scope>
</reference>
<dbReference type="AlphaFoldDB" id="A0AAW0MSM6"/>
<keyword evidence="3" id="KW-1185">Reference proteome</keyword>
<comment type="caution">
    <text evidence="2">The sequence shown here is derived from an EMBL/GenBank/DDBJ whole genome shotgun (WGS) entry which is preliminary data.</text>
</comment>
<proteinExistence type="predicted"/>
<dbReference type="Proteomes" id="UP001460270">
    <property type="component" value="Unassembled WGS sequence"/>
</dbReference>
<evidence type="ECO:0000313" key="2">
    <source>
        <dbReference type="EMBL" id="KAK7879643.1"/>
    </source>
</evidence>
<accession>A0AAW0MSM6</accession>
<gene>
    <name evidence="2" type="ORF">WMY93_033647</name>
</gene>
<evidence type="ECO:0000313" key="3">
    <source>
        <dbReference type="Proteomes" id="UP001460270"/>
    </source>
</evidence>
<protein>
    <submittedName>
        <fullName evidence="2">Uncharacterized protein</fullName>
    </submittedName>
</protein>
<organism evidence="2 3">
    <name type="scientific">Mugilogobius chulae</name>
    <name type="common">yellowstripe goby</name>
    <dbReference type="NCBI Taxonomy" id="88201"/>
    <lineage>
        <taxon>Eukaryota</taxon>
        <taxon>Metazoa</taxon>
        <taxon>Chordata</taxon>
        <taxon>Craniata</taxon>
        <taxon>Vertebrata</taxon>
        <taxon>Euteleostomi</taxon>
        <taxon>Actinopterygii</taxon>
        <taxon>Neopterygii</taxon>
        <taxon>Teleostei</taxon>
        <taxon>Neoteleostei</taxon>
        <taxon>Acanthomorphata</taxon>
        <taxon>Gobiaria</taxon>
        <taxon>Gobiiformes</taxon>
        <taxon>Gobioidei</taxon>
        <taxon>Gobiidae</taxon>
        <taxon>Gobionellinae</taxon>
        <taxon>Mugilogobius</taxon>
    </lineage>
</organism>